<reference evidence="1" key="1">
    <citation type="journal article" date="2021" name="bioRxiv">
        <title>Whole Genome Assembly and Annotation of Northern Wild Rice, Zizania palustris L., Supports a Whole Genome Duplication in the Zizania Genus.</title>
        <authorList>
            <person name="Haas M."/>
            <person name="Kono T."/>
            <person name="Macchietto M."/>
            <person name="Millas R."/>
            <person name="McGilp L."/>
            <person name="Shao M."/>
            <person name="Duquette J."/>
            <person name="Hirsch C.N."/>
            <person name="Kimball J."/>
        </authorList>
    </citation>
    <scope>NUCLEOTIDE SEQUENCE</scope>
    <source>
        <tissue evidence="1">Fresh leaf tissue</tissue>
    </source>
</reference>
<keyword evidence="2" id="KW-1185">Reference proteome</keyword>
<reference evidence="1" key="2">
    <citation type="submission" date="2021-02" db="EMBL/GenBank/DDBJ databases">
        <authorList>
            <person name="Kimball J.A."/>
            <person name="Haas M.W."/>
            <person name="Macchietto M."/>
            <person name="Kono T."/>
            <person name="Duquette J."/>
            <person name="Shao M."/>
        </authorList>
    </citation>
    <scope>NUCLEOTIDE SEQUENCE</scope>
    <source>
        <tissue evidence="1">Fresh leaf tissue</tissue>
    </source>
</reference>
<gene>
    <name evidence="1" type="ORF">GUJ93_ZPchr0007g5059</name>
</gene>
<evidence type="ECO:0000313" key="1">
    <source>
        <dbReference type="EMBL" id="KAG8078668.1"/>
    </source>
</evidence>
<evidence type="ECO:0000313" key="2">
    <source>
        <dbReference type="Proteomes" id="UP000729402"/>
    </source>
</evidence>
<name>A0A8J5TCS6_ZIZPA</name>
<organism evidence="1 2">
    <name type="scientific">Zizania palustris</name>
    <name type="common">Northern wild rice</name>
    <dbReference type="NCBI Taxonomy" id="103762"/>
    <lineage>
        <taxon>Eukaryota</taxon>
        <taxon>Viridiplantae</taxon>
        <taxon>Streptophyta</taxon>
        <taxon>Embryophyta</taxon>
        <taxon>Tracheophyta</taxon>
        <taxon>Spermatophyta</taxon>
        <taxon>Magnoliopsida</taxon>
        <taxon>Liliopsida</taxon>
        <taxon>Poales</taxon>
        <taxon>Poaceae</taxon>
        <taxon>BOP clade</taxon>
        <taxon>Oryzoideae</taxon>
        <taxon>Oryzeae</taxon>
        <taxon>Zizaniinae</taxon>
        <taxon>Zizania</taxon>
    </lineage>
</organism>
<proteinExistence type="predicted"/>
<sequence length="101" mass="10643">MPRATALRGRCRGAAAGKMTLDGRADSCSPDRRHPDSTTATESTCLVCAAYNDANSGVYESALALQWSIGRMLSRCVAVGKGEHGELQKAASGFSKEQKHG</sequence>
<accession>A0A8J5TCS6</accession>
<dbReference type="Proteomes" id="UP000729402">
    <property type="component" value="Unassembled WGS sequence"/>
</dbReference>
<dbReference type="AlphaFoldDB" id="A0A8J5TCS6"/>
<dbReference type="EMBL" id="JAAALK010000282">
    <property type="protein sequence ID" value="KAG8078668.1"/>
    <property type="molecule type" value="Genomic_DNA"/>
</dbReference>
<protein>
    <submittedName>
        <fullName evidence="1">Uncharacterized protein</fullName>
    </submittedName>
</protein>
<comment type="caution">
    <text evidence="1">The sequence shown here is derived from an EMBL/GenBank/DDBJ whole genome shotgun (WGS) entry which is preliminary data.</text>
</comment>